<accession>A0A1G5QUV2</accession>
<dbReference type="Gene3D" id="1.20.1050.10">
    <property type="match status" value="1"/>
</dbReference>
<proteinExistence type="predicted"/>
<keyword evidence="2" id="KW-0808">Transferase</keyword>
<dbReference type="PANTHER" id="PTHR43968:SF6">
    <property type="entry name" value="GLUTATHIONE S-TRANSFERASE OMEGA"/>
    <property type="match status" value="1"/>
</dbReference>
<dbReference type="InterPro" id="IPR004045">
    <property type="entry name" value="Glutathione_S-Trfase_N"/>
</dbReference>
<dbReference type="SUPFAM" id="SSF47616">
    <property type="entry name" value="GST C-terminal domain-like"/>
    <property type="match status" value="1"/>
</dbReference>
<evidence type="ECO:0000259" key="1">
    <source>
        <dbReference type="PROSITE" id="PS50404"/>
    </source>
</evidence>
<dbReference type="PROSITE" id="PS50404">
    <property type="entry name" value="GST_NTER"/>
    <property type="match status" value="1"/>
</dbReference>
<dbReference type="Gene3D" id="3.40.30.10">
    <property type="entry name" value="Glutaredoxin"/>
    <property type="match status" value="1"/>
</dbReference>
<gene>
    <name evidence="2" type="ORF">SAMN04488118_10646</name>
</gene>
<evidence type="ECO:0000313" key="3">
    <source>
        <dbReference type="Proteomes" id="UP000198767"/>
    </source>
</evidence>
<protein>
    <submittedName>
        <fullName evidence="2">Glutathione S-transferase</fullName>
    </submittedName>
</protein>
<organism evidence="2 3">
    <name type="scientific">Epibacterium ulvae</name>
    <dbReference type="NCBI Taxonomy" id="1156985"/>
    <lineage>
        <taxon>Bacteria</taxon>
        <taxon>Pseudomonadati</taxon>
        <taxon>Pseudomonadota</taxon>
        <taxon>Alphaproteobacteria</taxon>
        <taxon>Rhodobacterales</taxon>
        <taxon>Roseobacteraceae</taxon>
        <taxon>Epibacterium</taxon>
    </lineage>
</organism>
<dbReference type="AlphaFoldDB" id="A0A1G5QUV2"/>
<dbReference type="RefSeq" id="WP_090218858.1">
    <property type="nucleotide sequence ID" value="NZ_FMWG01000006.1"/>
</dbReference>
<reference evidence="2 3" key="1">
    <citation type="submission" date="2016-10" db="EMBL/GenBank/DDBJ databases">
        <authorList>
            <person name="de Groot N.N."/>
        </authorList>
    </citation>
    <scope>NUCLEOTIDE SEQUENCE [LARGE SCALE GENOMIC DNA]</scope>
    <source>
        <strain evidence="2 3">U95</strain>
    </source>
</reference>
<feature type="domain" description="GST N-terminal" evidence="1">
    <location>
        <begin position="1"/>
        <end position="82"/>
    </location>
</feature>
<dbReference type="InterPro" id="IPR050983">
    <property type="entry name" value="GST_Omega/HSP26"/>
</dbReference>
<dbReference type="Pfam" id="PF13410">
    <property type="entry name" value="GST_C_2"/>
    <property type="match status" value="1"/>
</dbReference>
<dbReference type="GO" id="GO:0005737">
    <property type="term" value="C:cytoplasm"/>
    <property type="evidence" value="ECO:0007669"/>
    <property type="project" value="TreeGrafter"/>
</dbReference>
<name>A0A1G5QUV2_9RHOB</name>
<dbReference type="OrthoDB" id="9795329at2"/>
<dbReference type="CDD" id="cd03205">
    <property type="entry name" value="GST_C_6"/>
    <property type="match status" value="1"/>
</dbReference>
<dbReference type="Pfam" id="PF13409">
    <property type="entry name" value="GST_N_2"/>
    <property type="match status" value="1"/>
</dbReference>
<dbReference type="CDD" id="cd03049">
    <property type="entry name" value="GST_N_3"/>
    <property type="match status" value="1"/>
</dbReference>
<dbReference type="InterPro" id="IPR036249">
    <property type="entry name" value="Thioredoxin-like_sf"/>
</dbReference>
<evidence type="ECO:0000313" key="2">
    <source>
        <dbReference type="EMBL" id="SCZ65522.1"/>
    </source>
</evidence>
<dbReference type="GO" id="GO:0016740">
    <property type="term" value="F:transferase activity"/>
    <property type="evidence" value="ECO:0007669"/>
    <property type="project" value="UniProtKB-KW"/>
</dbReference>
<sequence>MKLYCSLSSPFVRKVRMLLEETGRGDEIEIELVKTSPMAPHETLRSANPLAKIPALARDDGPTLYDSRVICEFLDAHFQSGLYHAGWDSKVLEATGDGITEAALQITYERRFRSEDHVLEDWIAAQMGKIHAACAALNTRWMSHLKGPLDMGQISVACALGYVDFRHPDAGWRQGNEALADWYASFESLSSFAATRPE</sequence>
<keyword evidence="3" id="KW-1185">Reference proteome</keyword>
<dbReference type="PANTHER" id="PTHR43968">
    <property type="match status" value="1"/>
</dbReference>
<dbReference type="EMBL" id="FMWG01000006">
    <property type="protein sequence ID" value="SCZ65522.1"/>
    <property type="molecule type" value="Genomic_DNA"/>
</dbReference>
<dbReference type="STRING" id="1156985.SAMN04488118_10646"/>
<dbReference type="InterPro" id="IPR036282">
    <property type="entry name" value="Glutathione-S-Trfase_C_sf"/>
</dbReference>
<dbReference type="Proteomes" id="UP000198767">
    <property type="component" value="Unassembled WGS sequence"/>
</dbReference>
<dbReference type="SUPFAM" id="SSF52833">
    <property type="entry name" value="Thioredoxin-like"/>
    <property type="match status" value="1"/>
</dbReference>